<dbReference type="AlphaFoldDB" id="A0A510Y5E3"/>
<organism evidence="1 2">
    <name type="scientific">Marinococcus halophilus</name>
    <dbReference type="NCBI Taxonomy" id="1371"/>
    <lineage>
        <taxon>Bacteria</taxon>
        <taxon>Bacillati</taxon>
        <taxon>Bacillota</taxon>
        <taxon>Bacilli</taxon>
        <taxon>Bacillales</taxon>
        <taxon>Bacillaceae</taxon>
        <taxon>Marinococcus</taxon>
    </lineage>
</organism>
<name>A0A510Y5E3_MARHA</name>
<reference evidence="1 2" key="1">
    <citation type="submission" date="2019-07" db="EMBL/GenBank/DDBJ databases">
        <title>Whole genome shotgun sequence of Marinococcus halophilus NBRC 102359.</title>
        <authorList>
            <person name="Hosoyama A."/>
            <person name="Uohara A."/>
            <person name="Ohji S."/>
            <person name="Ichikawa N."/>
        </authorList>
    </citation>
    <scope>NUCLEOTIDE SEQUENCE [LARGE SCALE GENOMIC DNA]</scope>
    <source>
        <strain evidence="1 2">NBRC 102359</strain>
    </source>
</reference>
<accession>A0A510Y5E3</accession>
<gene>
    <name evidence="1" type="ORF">MHA01_14750</name>
</gene>
<proteinExistence type="predicted"/>
<evidence type="ECO:0000313" key="1">
    <source>
        <dbReference type="EMBL" id="GEK58570.1"/>
    </source>
</evidence>
<protein>
    <submittedName>
        <fullName evidence="1">Uncharacterized protein</fullName>
    </submittedName>
</protein>
<evidence type="ECO:0000313" key="2">
    <source>
        <dbReference type="Proteomes" id="UP000321051"/>
    </source>
</evidence>
<comment type="caution">
    <text evidence="1">The sequence shown here is derived from an EMBL/GenBank/DDBJ whole genome shotgun (WGS) entry which is preliminary data.</text>
</comment>
<dbReference type="EMBL" id="BJUN01000006">
    <property type="protein sequence ID" value="GEK58570.1"/>
    <property type="molecule type" value="Genomic_DNA"/>
</dbReference>
<keyword evidence="2" id="KW-1185">Reference proteome</keyword>
<sequence length="74" mass="8917">MEITKHLKRLMGEYEIPGRFQIRQGRTVGALIHDLTSSYSKRTLVKLYYYPFYRIPKEIVKKNKKTEKRLVPFL</sequence>
<dbReference type="Proteomes" id="UP000321051">
    <property type="component" value="Unassembled WGS sequence"/>
</dbReference>